<keyword evidence="4 7" id="KW-0472">Membrane</keyword>
<feature type="transmembrane region" description="Helical" evidence="7">
    <location>
        <begin position="390"/>
        <end position="415"/>
    </location>
</feature>
<evidence type="ECO:0000256" key="5">
    <source>
        <dbReference type="ARBA" id="ARBA00023251"/>
    </source>
</evidence>
<feature type="transmembrane region" description="Helical" evidence="7">
    <location>
        <begin position="163"/>
        <end position="182"/>
    </location>
</feature>
<dbReference type="CDD" id="cd17321">
    <property type="entry name" value="MFS_MMR_MDR_like"/>
    <property type="match status" value="1"/>
</dbReference>
<feature type="transmembrane region" description="Helical" evidence="7">
    <location>
        <begin position="259"/>
        <end position="279"/>
    </location>
</feature>
<organism evidence="9 10">
    <name type="scientific">Streptomyces evansiae</name>
    <dbReference type="NCBI Taxonomy" id="3075535"/>
    <lineage>
        <taxon>Bacteria</taxon>
        <taxon>Bacillati</taxon>
        <taxon>Actinomycetota</taxon>
        <taxon>Actinomycetes</taxon>
        <taxon>Kitasatosporales</taxon>
        <taxon>Streptomycetaceae</taxon>
        <taxon>Streptomyces</taxon>
    </lineage>
</organism>
<reference evidence="10" key="1">
    <citation type="submission" date="2023-07" db="EMBL/GenBank/DDBJ databases">
        <title>30 novel species of actinomycetes from the DSMZ collection.</title>
        <authorList>
            <person name="Nouioui I."/>
        </authorList>
    </citation>
    <scope>NUCLEOTIDE SEQUENCE [LARGE SCALE GENOMIC DNA]</scope>
    <source>
        <strain evidence="10">DSM 41982</strain>
    </source>
</reference>
<feature type="domain" description="Major facilitator superfamily (MFS) profile" evidence="8">
    <location>
        <begin position="35"/>
        <end position="492"/>
    </location>
</feature>
<feature type="transmembrane region" description="Helical" evidence="7">
    <location>
        <begin position="30"/>
        <end position="50"/>
    </location>
</feature>
<dbReference type="GO" id="GO:0046677">
    <property type="term" value="P:response to antibiotic"/>
    <property type="evidence" value="ECO:0007669"/>
    <property type="project" value="UniProtKB-KW"/>
</dbReference>
<dbReference type="InterPro" id="IPR036259">
    <property type="entry name" value="MFS_trans_sf"/>
</dbReference>
<dbReference type="GO" id="GO:0005886">
    <property type="term" value="C:plasma membrane"/>
    <property type="evidence" value="ECO:0007669"/>
    <property type="project" value="UniProtKB-SubCell"/>
</dbReference>
<evidence type="ECO:0000256" key="1">
    <source>
        <dbReference type="ARBA" id="ARBA00004651"/>
    </source>
</evidence>
<feature type="transmembrane region" description="Helical" evidence="7">
    <location>
        <begin position="70"/>
        <end position="89"/>
    </location>
</feature>
<dbReference type="PANTHER" id="PTHR42718">
    <property type="entry name" value="MAJOR FACILITATOR SUPERFAMILY MULTIDRUG TRANSPORTER MFSC"/>
    <property type="match status" value="1"/>
</dbReference>
<name>A0ABD5E653_9ACTN</name>
<feature type="transmembrane region" description="Helical" evidence="7">
    <location>
        <begin position="202"/>
        <end position="222"/>
    </location>
</feature>
<dbReference type="Pfam" id="PF07690">
    <property type="entry name" value="MFS_1"/>
    <property type="match status" value="1"/>
</dbReference>
<feature type="transmembrane region" description="Helical" evidence="7">
    <location>
        <begin position="467"/>
        <end position="488"/>
    </location>
</feature>
<evidence type="ECO:0000256" key="3">
    <source>
        <dbReference type="ARBA" id="ARBA00022989"/>
    </source>
</evidence>
<proteinExistence type="predicted"/>
<feature type="transmembrane region" description="Helical" evidence="7">
    <location>
        <begin position="101"/>
        <end position="119"/>
    </location>
</feature>
<feature type="transmembrane region" description="Helical" evidence="7">
    <location>
        <begin position="131"/>
        <end position="151"/>
    </location>
</feature>
<dbReference type="Gene3D" id="1.20.1250.20">
    <property type="entry name" value="MFS general substrate transporter like domains"/>
    <property type="match status" value="1"/>
</dbReference>
<feature type="transmembrane region" description="Helical" evidence="7">
    <location>
        <begin position="332"/>
        <end position="353"/>
    </location>
</feature>
<dbReference type="SUPFAM" id="SSF103473">
    <property type="entry name" value="MFS general substrate transporter"/>
    <property type="match status" value="1"/>
</dbReference>
<keyword evidence="2 7" id="KW-0812">Transmembrane</keyword>
<dbReference type="InterPro" id="IPR020846">
    <property type="entry name" value="MFS_dom"/>
</dbReference>
<feature type="transmembrane region" description="Helical" evidence="7">
    <location>
        <begin position="365"/>
        <end position="384"/>
    </location>
</feature>
<feature type="compositionally biased region" description="Low complexity" evidence="6">
    <location>
        <begin position="1"/>
        <end position="16"/>
    </location>
</feature>
<evidence type="ECO:0000256" key="7">
    <source>
        <dbReference type="SAM" id="Phobius"/>
    </source>
</evidence>
<keyword evidence="3 7" id="KW-1133">Transmembrane helix</keyword>
<keyword evidence="5" id="KW-0046">Antibiotic resistance</keyword>
<dbReference type="PROSITE" id="PS50850">
    <property type="entry name" value="MFS"/>
    <property type="match status" value="1"/>
</dbReference>
<evidence type="ECO:0000256" key="2">
    <source>
        <dbReference type="ARBA" id="ARBA00022692"/>
    </source>
</evidence>
<gene>
    <name evidence="9" type="ORF">RM574_11715</name>
</gene>
<comment type="caution">
    <text evidence="9">The sequence shown here is derived from an EMBL/GenBank/DDBJ whole genome shotgun (WGS) entry which is preliminary data.</text>
</comment>
<sequence length="494" mass="49369">MGRGTDGPTRTGPVAAVRERERRPAGPARVTGRGVLLLTTVATVLAMMNYTGPLVTVPATVADLGTGVSAQSWLLNGTPLGLAAVLLVAGSLADDLGRRRMFTVGVLALGVTTGLGALAPSTALFTVARVAQGAASAAVLTSSLGLIAHAFPGGAARIKATGMWGAGVSAGIALGPLLFGAFGPLATASWAAGLRGAEWRAGYVVLAVLLLLLAALLPGRLPEWRTPREGRADVAGAVVLGAAAVALLAGLTWGRDGWGAVRVWVVLGAALVLAAVFLAVERRAPAPLLAPGLLRQRRFLGATAGGLFTGLAVLGFFSYLPTLMQQALGLGPFTVSLLSAVWAGTALLVALQARRLTGRVTAPRQLAAGFLLSALGVATLWNGLAPGSTWKGLVLGLVVAGAGSGLLNAALPLVAVESVPPERAAMGSGANNTARYLGASTGVAVSVAVSTTAHADTLREALAEGANRASLTSIALSVVGAGVVLALGRRGANR</sequence>
<dbReference type="AlphaFoldDB" id="A0ABD5E653"/>
<dbReference type="RefSeq" id="WP_311676991.1">
    <property type="nucleotide sequence ID" value="NZ_JAVRER010000014.1"/>
</dbReference>
<dbReference type="InterPro" id="IPR011701">
    <property type="entry name" value="MFS"/>
</dbReference>
<feature type="transmembrane region" description="Helical" evidence="7">
    <location>
        <begin position="436"/>
        <end position="455"/>
    </location>
</feature>
<dbReference type="Proteomes" id="UP001183607">
    <property type="component" value="Unassembled WGS sequence"/>
</dbReference>
<evidence type="ECO:0000256" key="4">
    <source>
        <dbReference type="ARBA" id="ARBA00023136"/>
    </source>
</evidence>
<protein>
    <submittedName>
        <fullName evidence="9">MFS transporter</fullName>
    </submittedName>
</protein>
<dbReference type="Gene3D" id="1.20.1720.10">
    <property type="entry name" value="Multidrug resistance protein D"/>
    <property type="match status" value="1"/>
</dbReference>
<feature type="transmembrane region" description="Helical" evidence="7">
    <location>
        <begin position="299"/>
        <end position="320"/>
    </location>
</feature>
<evidence type="ECO:0000259" key="8">
    <source>
        <dbReference type="PROSITE" id="PS50850"/>
    </source>
</evidence>
<feature type="transmembrane region" description="Helical" evidence="7">
    <location>
        <begin position="234"/>
        <end position="253"/>
    </location>
</feature>
<evidence type="ECO:0000313" key="9">
    <source>
        <dbReference type="EMBL" id="MDT0416158.1"/>
    </source>
</evidence>
<dbReference type="EMBL" id="JAVRER010000014">
    <property type="protein sequence ID" value="MDT0416158.1"/>
    <property type="molecule type" value="Genomic_DNA"/>
</dbReference>
<evidence type="ECO:0000313" key="10">
    <source>
        <dbReference type="Proteomes" id="UP001183607"/>
    </source>
</evidence>
<evidence type="ECO:0000256" key="6">
    <source>
        <dbReference type="SAM" id="MobiDB-lite"/>
    </source>
</evidence>
<dbReference type="PANTHER" id="PTHR42718:SF49">
    <property type="entry name" value="EXPORT PROTEIN"/>
    <property type="match status" value="1"/>
</dbReference>
<feature type="region of interest" description="Disordered" evidence="6">
    <location>
        <begin position="1"/>
        <end position="28"/>
    </location>
</feature>
<comment type="subcellular location">
    <subcellularLocation>
        <location evidence="1">Cell membrane</location>
        <topology evidence="1">Multi-pass membrane protein</topology>
    </subcellularLocation>
</comment>
<accession>A0ABD5E653</accession>